<dbReference type="Pfam" id="PF13521">
    <property type="entry name" value="AAA_28"/>
    <property type="match status" value="1"/>
</dbReference>
<dbReference type="RefSeq" id="WP_160632234.1">
    <property type="nucleotide sequence ID" value="NZ_WWNE01000004.1"/>
</dbReference>
<dbReference type="PANTHER" id="PTHR37512">
    <property type="entry name" value="TRIFUNCTIONAL NAD BIOSYNTHESIS/REGULATOR PROTEIN NADR"/>
    <property type="match status" value="1"/>
</dbReference>
<reference evidence="2 3" key="1">
    <citation type="submission" date="2019-12" db="EMBL/GenBank/DDBJ databases">
        <authorList>
            <person name="Zhao J."/>
        </authorList>
    </citation>
    <scope>NUCLEOTIDE SEQUENCE [LARGE SCALE GENOMIC DNA]</scope>
    <source>
        <strain evidence="2 3">S-15</strain>
    </source>
</reference>
<comment type="caution">
    <text evidence="2">The sequence shown here is derived from an EMBL/GenBank/DDBJ whole genome shotgun (WGS) entry which is preliminary data.</text>
</comment>
<dbReference type="AlphaFoldDB" id="A0A6N9NF56"/>
<accession>A0A6N9NF56</accession>
<evidence type="ECO:0000259" key="1">
    <source>
        <dbReference type="Pfam" id="PF13521"/>
    </source>
</evidence>
<dbReference type="InterPro" id="IPR052735">
    <property type="entry name" value="NAD_biosynth-regulator"/>
</dbReference>
<dbReference type="Proteomes" id="UP000470771">
    <property type="component" value="Unassembled WGS sequence"/>
</dbReference>
<dbReference type="Gene3D" id="3.40.50.300">
    <property type="entry name" value="P-loop containing nucleotide triphosphate hydrolases"/>
    <property type="match status" value="1"/>
</dbReference>
<evidence type="ECO:0000313" key="3">
    <source>
        <dbReference type="Proteomes" id="UP000470771"/>
    </source>
</evidence>
<dbReference type="InterPro" id="IPR038727">
    <property type="entry name" value="NadR/Ttd14_AAA_dom"/>
</dbReference>
<evidence type="ECO:0000313" key="2">
    <source>
        <dbReference type="EMBL" id="NBG65278.1"/>
    </source>
</evidence>
<keyword evidence="3" id="KW-1185">Reference proteome</keyword>
<feature type="domain" description="NadR/Ttd14 AAA" evidence="1">
    <location>
        <begin position="8"/>
        <end position="160"/>
    </location>
</feature>
<protein>
    <submittedName>
        <fullName evidence="2">AAA family ATPase</fullName>
    </submittedName>
</protein>
<organism evidence="2 3">
    <name type="scientific">Acidiluteibacter ferrifornacis</name>
    <dbReference type="NCBI Taxonomy" id="2692424"/>
    <lineage>
        <taxon>Bacteria</taxon>
        <taxon>Pseudomonadati</taxon>
        <taxon>Bacteroidota</taxon>
        <taxon>Flavobacteriia</taxon>
        <taxon>Flavobacteriales</taxon>
        <taxon>Cryomorphaceae</taxon>
        <taxon>Acidiluteibacter</taxon>
    </lineage>
</organism>
<dbReference type="InterPro" id="IPR027417">
    <property type="entry name" value="P-loop_NTPase"/>
</dbReference>
<dbReference type="SUPFAM" id="SSF52540">
    <property type="entry name" value="P-loop containing nucleoside triphosphate hydrolases"/>
    <property type="match status" value="1"/>
</dbReference>
<name>A0A6N9NF56_9FLAO</name>
<gene>
    <name evidence="2" type="ORF">GQN54_04070</name>
</gene>
<proteinExistence type="predicted"/>
<dbReference type="EMBL" id="WWNE01000004">
    <property type="protein sequence ID" value="NBG65278.1"/>
    <property type="molecule type" value="Genomic_DNA"/>
</dbReference>
<dbReference type="PANTHER" id="PTHR37512:SF1">
    <property type="entry name" value="NADR_TTD14 AAA DOMAIN-CONTAINING PROTEIN"/>
    <property type="match status" value="1"/>
</dbReference>
<sequence>MENTTDLKIAILGPESTGKSELANALANHFGVTFIPEYARTFLAQKSNYNYADVTTIAKHQFKLIQNHTPRPLIADTELIVTKIWQLYKYGEVDAWIEDHIHQQNFDLYLLMDTDLEWTLDDLRENPSLDERQELFDLYKKELQKRKLNYSIISGEGNTRLSNALLAINTDCFIKCRIRRT</sequence>